<dbReference type="InterPro" id="IPR036390">
    <property type="entry name" value="WH_DNA-bd_sf"/>
</dbReference>
<dbReference type="Proteomes" id="UP000570823">
    <property type="component" value="Unassembled WGS sequence"/>
</dbReference>
<dbReference type="SUPFAM" id="SSF46785">
    <property type="entry name" value="Winged helix' DNA-binding domain"/>
    <property type="match status" value="1"/>
</dbReference>
<organism evidence="2 3">
    <name type="scientific">Methanofollis tationis</name>
    <dbReference type="NCBI Taxonomy" id="81417"/>
    <lineage>
        <taxon>Archaea</taxon>
        <taxon>Methanobacteriati</taxon>
        <taxon>Methanobacteriota</taxon>
        <taxon>Stenosarchaea group</taxon>
        <taxon>Methanomicrobia</taxon>
        <taxon>Methanomicrobiales</taxon>
        <taxon>Methanomicrobiaceae</taxon>
        <taxon>Methanofollis</taxon>
    </lineage>
</organism>
<evidence type="ECO:0000313" key="2">
    <source>
        <dbReference type="EMBL" id="NVO66924.1"/>
    </source>
</evidence>
<keyword evidence="3" id="KW-1185">Reference proteome</keyword>
<dbReference type="EMBL" id="JABXWR010000001">
    <property type="protein sequence ID" value="NVO66924.1"/>
    <property type="molecule type" value="Genomic_DNA"/>
</dbReference>
<evidence type="ECO:0000313" key="3">
    <source>
        <dbReference type="Proteomes" id="UP000570823"/>
    </source>
</evidence>
<gene>
    <name evidence="2" type="ORF">HWN36_06295</name>
</gene>
<proteinExistence type="predicted"/>
<dbReference type="Pfam" id="PF08350">
    <property type="entry name" value="FilR1_middle"/>
    <property type="match status" value="1"/>
</dbReference>
<dbReference type="RefSeq" id="WP_176788572.1">
    <property type="nucleotide sequence ID" value="NZ_JABXWR010000001.1"/>
</dbReference>
<dbReference type="PIRSF" id="PIRSF006692">
    <property type="entry name" value="TF_HTH_AF0396_prd"/>
    <property type="match status" value="1"/>
</dbReference>
<dbReference type="AlphaFoldDB" id="A0A7K4HNS9"/>
<reference evidence="2 3" key="1">
    <citation type="submission" date="2020-06" db="EMBL/GenBank/DDBJ databases">
        <title>Methanofollis fontis sp. nov., a methanogen isolated from marine sediments near a cold seep at Four-Way Closure Ridge offshore southwestern Taiwan.</title>
        <authorList>
            <person name="Chen S.-C."/>
            <person name="Teng N.-H."/>
            <person name="Lin Y.-S."/>
            <person name="Lai M.-C."/>
            <person name="Chen H.-H."/>
            <person name="Wang C.-C."/>
        </authorList>
    </citation>
    <scope>NUCLEOTIDE SEQUENCE [LARGE SCALE GENOMIC DNA]</scope>
    <source>
        <strain evidence="2 3">DSM 2702</strain>
    </source>
</reference>
<feature type="domain" description="Methanogenesis regulatory protein FilR1 middle" evidence="1">
    <location>
        <begin position="138"/>
        <end position="267"/>
    </location>
</feature>
<dbReference type="InterPro" id="IPR036388">
    <property type="entry name" value="WH-like_DNA-bd_sf"/>
</dbReference>
<accession>A0A7K4HNS9</accession>
<sequence length="277" mass="31633">MNDTMDTLEIFARHHDTVQRIFRSRLLLQILLSLGKGSKTLADLRSVTGSTSQSILPRIRFLEERHYIESRNDGYALTPQGKVLSSQIQDYLRSTILFDKNPKFWSSHYLEAIPEPFLCDIGDLADSEIVESSDADIFSVIQYFFEMMKDASWIHIISSFMSHPHADALGTKIQAGVPVEMVVTARIAEELRNDPFRKKMEALLEHRHFRLYVAPAPLLIGLTVTDSFLSFGMCLRGSLKYDISSDLFSTDTKALAWGERLFSYYKDISEEFSLYPA</sequence>
<dbReference type="Gene3D" id="1.10.10.10">
    <property type="entry name" value="Winged helix-like DNA-binding domain superfamily/Winged helix DNA-binding domain"/>
    <property type="match status" value="1"/>
</dbReference>
<dbReference type="InterPro" id="IPR013561">
    <property type="entry name" value="FilR1_middle_dom"/>
</dbReference>
<comment type="caution">
    <text evidence="2">The sequence shown here is derived from an EMBL/GenBank/DDBJ whole genome shotgun (WGS) entry which is preliminary data.</text>
</comment>
<dbReference type="InterPro" id="IPR016490">
    <property type="entry name" value="Tscrpt_reg_HTH_AF0396-typ3"/>
</dbReference>
<dbReference type="OrthoDB" id="11410at2157"/>
<evidence type="ECO:0000259" key="1">
    <source>
        <dbReference type="Pfam" id="PF08350"/>
    </source>
</evidence>
<name>A0A7K4HNS9_9EURY</name>
<protein>
    <submittedName>
        <fullName evidence="2">DUF1724 domain-containing protein</fullName>
    </submittedName>
</protein>